<accession>A0A4Z1NTA9</accession>
<evidence type="ECO:0000313" key="2">
    <source>
        <dbReference type="EMBL" id="TID17771.1"/>
    </source>
</evidence>
<gene>
    <name evidence="2" type="ORF">E6O75_ATG10416</name>
</gene>
<proteinExistence type="predicted"/>
<feature type="signal peptide" evidence="1">
    <location>
        <begin position="1"/>
        <end position="19"/>
    </location>
</feature>
<keyword evidence="1" id="KW-0732">Signal</keyword>
<organism evidence="2 3">
    <name type="scientific">Venturia nashicola</name>
    <dbReference type="NCBI Taxonomy" id="86259"/>
    <lineage>
        <taxon>Eukaryota</taxon>
        <taxon>Fungi</taxon>
        <taxon>Dikarya</taxon>
        <taxon>Ascomycota</taxon>
        <taxon>Pezizomycotina</taxon>
        <taxon>Dothideomycetes</taxon>
        <taxon>Pleosporomycetidae</taxon>
        <taxon>Venturiales</taxon>
        <taxon>Venturiaceae</taxon>
        <taxon>Venturia</taxon>
    </lineage>
</organism>
<dbReference type="EMBL" id="SNSC02000015">
    <property type="protein sequence ID" value="TID17771.1"/>
    <property type="molecule type" value="Genomic_DNA"/>
</dbReference>
<keyword evidence="3" id="KW-1185">Reference proteome</keyword>
<dbReference type="Proteomes" id="UP000298493">
    <property type="component" value="Unassembled WGS sequence"/>
</dbReference>
<evidence type="ECO:0000313" key="3">
    <source>
        <dbReference type="Proteomes" id="UP000298493"/>
    </source>
</evidence>
<dbReference type="AlphaFoldDB" id="A0A4Z1NTA9"/>
<evidence type="ECO:0008006" key="4">
    <source>
        <dbReference type="Google" id="ProtNLM"/>
    </source>
</evidence>
<feature type="chain" id="PRO_5021313622" description="Secreted protein" evidence="1">
    <location>
        <begin position="20"/>
        <end position="78"/>
    </location>
</feature>
<sequence>MRNFFSFILLFVLSFICGAWKVSSKSSSSSFPSSSEISSSEIWIAVWDGWVVLSLWGRSLAEGALAEEGFRPGGPMMR</sequence>
<reference evidence="2 3" key="1">
    <citation type="submission" date="2019-04" db="EMBL/GenBank/DDBJ databases">
        <title>High contiguity whole genome sequence and gene annotation resource for two Venturia nashicola isolates.</title>
        <authorList>
            <person name="Prokchorchik M."/>
            <person name="Won K."/>
            <person name="Lee Y."/>
            <person name="Choi E.D."/>
            <person name="Segonzac C."/>
            <person name="Sohn K.H."/>
        </authorList>
    </citation>
    <scope>NUCLEOTIDE SEQUENCE [LARGE SCALE GENOMIC DNA]</scope>
    <source>
        <strain evidence="2 3">PRI2</strain>
    </source>
</reference>
<comment type="caution">
    <text evidence="2">The sequence shown here is derived from an EMBL/GenBank/DDBJ whole genome shotgun (WGS) entry which is preliminary data.</text>
</comment>
<name>A0A4Z1NTA9_9PEZI</name>
<protein>
    <recommendedName>
        <fullName evidence="4">Secreted protein</fullName>
    </recommendedName>
</protein>
<evidence type="ECO:0000256" key="1">
    <source>
        <dbReference type="SAM" id="SignalP"/>
    </source>
</evidence>